<gene>
    <name evidence="2" type="ORF">B5E44_07045</name>
    <name evidence="1" type="ORF">B5E59_00640</name>
</gene>
<reference evidence="3 4" key="1">
    <citation type="submission" date="2017-04" db="EMBL/GenBank/DDBJ databases">
        <title>Function of individual gut microbiota members based on whole genome sequencing of pure cultures obtained from chicken caecum.</title>
        <authorList>
            <person name="Medvecky M."/>
            <person name="Cejkova D."/>
            <person name="Polansky O."/>
            <person name="Karasova D."/>
            <person name="Kubasova T."/>
            <person name="Cizek A."/>
            <person name="Rychlik I."/>
        </authorList>
    </citation>
    <scope>NUCLEOTIDE SEQUENCE [LARGE SCALE GENOMIC DNA]</scope>
    <source>
        <strain evidence="3">An101</strain>
        <strain evidence="4">An115</strain>
    </source>
</reference>
<dbReference type="RefSeq" id="WP_087175696.1">
    <property type="nucleotide sequence ID" value="NZ_NFLS01000001.1"/>
</dbReference>
<dbReference type="EMBL" id="NFLZ01000017">
    <property type="protein sequence ID" value="OUQ75511.1"/>
    <property type="molecule type" value="Genomic_DNA"/>
</dbReference>
<reference evidence="2" key="2">
    <citation type="journal article" date="2018" name="BMC Genomics">
        <title>Whole genome sequencing and function prediction of 133 gut anaerobes isolated from chicken caecum in pure cultures.</title>
        <authorList>
            <person name="Medvecky M."/>
            <person name="Cejkova D."/>
            <person name="Polansky O."/>
            <person name="Karasova D."/>
            <person name="Kubasova T."/>
            <person name="Cizek A."/>
            <person name="Rychlik I."/>
        </authorList>
    </citation>
    <scope>NUCLEOTIDE SEQUENCE</scope>
    <source>
        <strain evidence="2">An101</strain>
        <strain evidence="1">An115</strain>
    </source>
</reference>
<sequence>MLVDGVQVTPDNVQDWSAKRLSELKAVLETNIENNAGNCNKELLLTRIIEIEIDRQNRVNNINLSADAKKEWLVKRFTNKYGITID</sequence>
<evidence type="ECO:0000313" key="1">
    <source>
        <dbReference type="EMBL" id="OUQ58259.1"/>
    </source>
</evidence>
<keyword evidence="4" id="KW-1185">Reference proteome</keyword>
<evidence type="ECO:0000313" key="2">
    <source>
        <dbReference type="EMBL" id="OUQ75511.1"/>
    </source>
</evidence>
<dbReference type="Proteomes" id="UP000195859">
    <property type="component" value="Unassembled WGS sequence"/>
</dbReference>
<dbReference type="AlphaFoldDB" id="A0A1Y4UKA6"/>
<evidence type="ECO:0000313" key="3">
    <source>
        <dbReference type="Proteomes" id="UP000195859"/>
    </source>
</evidence>
<proteinExistence type="predicted"/>
<evidence type="ECO:0000313" key="4">
    <source>
        <dbReference type="Proteomes" id="UP000196293"/>
    </source>
</evidence>
<organism evidence="2 3">
    <name type="scientific">Lactobacillus gallinarum</name>
    <dbReference type="NCBI Taxonomy" id="52242"/>
    <lineage>
        <taxon>Bacteria</taxon>
        <taxon>Bacillati</taxon>
        <taxon>Bacillota</taxon>
        <taxon>Bacilli</taxon>
        <taxon>Lactobacillales</taxon>
        <taxon>Lactobacillaceae</taxon>
        <taxon>Lactobacillus</taxon>
    </lineage>
</organism>
<dbReference type="Proteomes" id="UP000196293">
    <property type="component" value="Unassembled WGS sequence"/>
</dbReference>
<comment type="caution">
    <text evidence="2">The sequence shown here is derived from an EMBL/GenBank/DDBJ whole genome shotgun (WGS) entry which is preliminary data.</text>
</comment>
<protein>
    <submittedName>
        <fullName evidence="2">Uncharacterized protein</fullName>
    </submittedName>
</protein>
<dbReference type="EMBL" id="NFLS01000001">
    <property type="protein sequence ID" value="OUQ58259.1"/>
    <property type="molecule type" value="Genomic_DNA"/>
</dbReference>
<name>A0A1Y4UKA6_9LACO</name>
<accession>A0A1Y4UKA6</accession>